<gene>
    <name evidence="2" type="ORF">METZ01_LOCUS241016</name>
</gene>
<keyword evidence="1" id="KW-0472">Membrane</keyword>
<keyword evidence="1" id="KW-1133">Transmembrane helix</keyword>
<accession>A0A382HM34</accession>
<evidence type="ECO:0000256" key="1">
    <source>
        <dbReference type="SAM" id="Phobius"/>
    </source>
</evidence>
<organism evidence="2">
    <name type="scientific">marine metagenome</name>
    <dbReference type="NCBI Taxonomy" id="408172"/>
    <lineage>
        <taxon>unclassified sequences</taxon>
        <taxon>metagenomes</taxon>
        <taxon>ecological metagenomes</taxon>
    </lineage>
</organism>
<protein>
    <recommendedName>
        <fullName evidence="3">DUF3311 domain-containing protein</fullName>
    </recommendedName>
</protein>
<reference evidence="2" key="1">
    <citation type="submission" date="2018-05" db="EMBL/GenBank/DDBJ databases">
        <authorList>
            <person name="Lanie J.A."/>
            <person name="Ng W.-L."/>
            <person name="Kazmierczak K.M."/>
            <person name="Andrzejewski T.M."/>
            <person name="Davidsen T.M."/>
            <person name="Wayne K.J."/>
            <person name="Tettelin H."/>
            <person name="Glass J.I."/>
            <person name="Rusch D."/>
            <person name="Podicherti R."/>
            <person name="Tsui H.-C.T."/>
            <person name="Winkler M.E."/>
        </authorList>
    </citation>
    <scope>NUCLEOTIDE SEQUENCE</scope>
</reference>
<evidence type="ECO:0008006" key="3">
    <source>
        <dbReference type="Google" id="ProtNLM"/>
    </source>
</evidence>
<feature type="transmembrane region" description="Helical" evidence="1">
    <location>
        <begin position="36"/>
        <end position="62"/>
    </location>
</feature>
<name>A0A382HM34_9ZZZZ</name>
<keyword evidence="1" id="KW-0812">Transmembrane</keyword>
<dbReference type="EMBL" id="UINC01061997">
    <property type="protein sequence ID" value="SVB88162.1"/>
    <property type="molecule type" value="Genomic_DNA"/>
</dbReference>
<evidence type="ECO:0000313" key="2">
    <source>
        <dbReference type="EMBL" id="SVB88162.1"/>
    </source>
</evidence>
<feature type="non-terminal residue" evidence="2">
    <location>
        <position position="1"/>
    </location>
</feature>
<feature type="transmembrane region" description="Helical" evidence="1">
    <location>
        <begin position="12"/>
        <end position="30"/>
    </location>
</feature>
<dbReference type="AlphaFoldDB" id="A0A382HM34"/>
<feature type="non-terminal residue" evidence="2">
    <location>
        <position position="79"/>
    </location>
</feature>
<proteinExistence type="predicted"/>
<sequence length="79" mass="8720">VSTAESSSGKILVWGLFLLMFVLHQDKWWWDDATLVLGFLPVGLAFHAAFSLACAALGWIAIKMAWPHDLEAFAEADSK</sequence>